<accession>A0A7W7VKL5</accession>
<feature type="domain" description="PucR C-terminal helix-turn-helix" evidence="2">
    <location>
        <begin position="463"/>
        <end position="516"/>
    </location>
</feature>
<evidence type="ECO:0008006" key="6">
    <source>
        <dbReference type="Google" id="ProtNLM"/>
    </source>
</evidence>
<evidence type="ECO:0000256" key="1">
    <source>
        <dbReference type="ARBA" id="ARBA00006754"/>
    </source>
</evidence>
<dbReference type="InterPro" id="IPR025736">
    <property type="entry name" value="PucR_C-HTH_dom"/>
</dbReference>
<dbReference type="PANTHER" id="PTHR33744">
    <property type="entry name" value="CARBOHYDRATE DIACID REGULATOR"/>
    <property type="match status" value="1"/>
</dbReference>
<dbReference type="InterPro" id="IPR042070">
    <property type="entry name" value="PucR_C-HTH_sf"/>
</dbReference>
<proteinExistence type="inferred from homology"/>
<evidence type="ECO:0000313" key="5">
    <source>
        <dbReference type="Proteomes" id="UP000552644"/>
    </source>
</evidence>
<dbReference type="Gene3D" id="1.10.10.2840">
    <property type="entry name" value="PucR C-terminal helix-turn-helix domain"/>
    <property type="match status" value="1"/>
</dbReference>
<organism evidence="4 5">
    <name type="scientific">Streptosporangium saharense</name>
    <dbReference type="NCBI Taxonomy" id="1706840"/>
    <lineage>
        <taxon>Bacteria</taxon>
        <taxon>Bacillati</taxon>
        <taxon>Actinomycetota</taxon>
        <taxon>Actinomycetes</taxon>
        <taxon>Streptosporangiales</taxon>
        <taxon>Streptosporangiaceae</taxon>
        <taxon>Streptosporangium</taxon>
    </lineage>
</organism>
<dbReference type="Pfam" id="PF17853">
    <property type="entry name" value="GGDEF_2"/>
    <property type="match status" value="1"/>
</dbReference>
<keyword evidence="5" id="KW-1185">Reference proteome</keyword>
<dbReference type="InterPro" id="IPR041522">
    <property type="entry name" value="CdaR_GGDEF"/>
</dbReference>
<dbReference type="Proteomes" id="UP000552644">
    <property type="component" value="Unassembled WGS sequence"/>
</dbReference>
<evidence type="ECO:0000259" key="3">
    <source>
        <dbReference type="Pfam" id="PF17853"/>
    </source>
</evidence>
<evidence type="ECO:0000313" key="4">
    <source>
        <dbReference type="EMBL" id="MBB4913469.1"/>
    </source>
</evidence>
<name>A0A7W7VKL5_9ACTN</name>
<dbReference type="RefSeq" id="WP_184712246.1">
    <property type="nucleotide sequence ID" value="NZ_JACHJP010000001.1"/>
</dbReference>
<dbReference type="AlphaFoldDB" id="A0A7W7VKL5"/>
<gene>
    <name evidence="4" type="ORF">FHS44_000541</name>
</gene>
<protein>
    <recommendedName>
        <fullName evidence="6">PucR family transcriptional regulator</fullName>
    </recommendedName>
</protein>
<dbReference type="Pfam" id="PF13556">
    <property type="entry name" value="HTH_30"/>
    <property type="match status" value="1"/>
</dbReference>
<feature type="domain" description="CdaR GGDEF-like" evidence="3">
    <location>
        <begin position="302"/>
        <end position="414"/>
    </location>
</feature>
<comment type="similarity">
    <text evidence="1">Belongs to the CdaR family.</text>
</comment>
<comment type="caution">
    <text evidence="4">The sequence shown here is derived from an EMBL/GenBank/DDBJ whole genome shotgun (WGS) entry which is preliminary data.</text>
</comment>
<evidence type="ECO:0000259" key="2">
    <source>
        <dbReference type="Pfam" id="PF13556"/>
    </source>
</evidence>
<dbReference type="InterPro" id="IPR051448">
    <property type="entry name" value="CdaR-like_regulators"/>
</dbReference>
<sequence length="518" mass="55474">MNQVEYLEPSLAQVVERIGDRYVTVVGAPRGVEVPVSGPAIHDPLSAVPPRPGSMVLLVGLTATSPEIVTTLRGLGGATAAVLRADAADAVPLAEEAARAGVALVALESAMTWSHLHTLVEETVLLGENLVSAPGGDLGSVPVGDLNTLVNLIAETLDRPVGIVDTQWRLLAYSAVPGQVNDDLQRDVILNRVVPERNAPRETRRLLLTTGRALRFLTNAPYDTADHTIWRVGAGIRSGAEPLGMLWVLEGRDQLPDDRLVLVEEFARLAAAHLLRARTARTTDRERRGELVGQALDGTNPRTACRRLGLDPDAGIAVLAVAGLSLGADDPPGEHLLDGVATYFDAYRRSAACVLRAETVYCLVPTPDLTALREIAADLVRQLGRRGRLVAAVGGRVTAEELPRSRREADLALAALRASGTAVGTIEEVRAAAALIELRALLDDHPGLLLHEPWGDLSEVAESALAWIESHGDVRAAASRLGVHPNTLRYRVRRLAAEGLDLSDPQTRLVTWLRLRLL</sequence>
<dbReference type="PANTHER" id="PTHR33744:SF17">
    <property type="entry name" value="CONSERVED PROTEIN"/>
    <property type="match status" value="1"/>
</dbReference>
<dbReference type="EMBL" id="JACHJP010000001">
    <property type="protein sequence ID" value="MBB4913469.1"/>
    <property type="molecule type" value="Genomic_DNA"/>
</dbReference>
<reference evidence="4 5" key="1">
    <citation type="submission" date="2020-08" db="EMBL/GenBank/DDBJ databases">
        <title>Genomic Encyclopedia of Type Strains, Phase III (KMG-III): the genomes of soil and plant-associated and newly described type strains.</title>
        <authorList>
            <person name="Whitman W."/>
        </authorList>
    </citation>
    <scope>NUCLEOTIDE SEQUENCE [LARGE SCALE GENOMIC DNA]</scope>
    <source>
        <strain evidence="4 5">CECT 8840</strain>
    </source>
</reference>